<dbReference type="RefSeq" id="WP_211423174.1">
    <property type="nucleotide sequence ID" value="NZ_CP072642.1"/>
</dbReference>
<evidence type="ECO:0000259" key="8">
    <source>
        <dbReference type="Pfam" id="PF01467"/>
    </source>
</evidence>
<evidence type="ECO:0000256" key="1">
    <source>
        <dbReference type="ARBA" id="ARBA00012519"/>
    </source>
</evidence>
<keyword evidence="6" id="KW-0119">Carbohydrate metabolism</keyword>
<dbReference type="InterPro" id="IPR011914">
    <property type="entry name" value="RfaE_dom_II"/>
</dbReference>
<proteinExistence type="predicted"/>
<dbReference type="Proteomes" id="UP000677668">
    <property type="component" value="Chromosome 1"/>
</dbReference>
<keyword evidence="10" id="KW-1185">Reference proteome</keyword>
<dbReference type="InterPro" id="IPR014729">
    <property type="entry name" value="Rossmann-like_a/b/a_fold"/>
</dbReference>
<evidence type="ECO:0000256" key="4">
    <source>
        <dbReference type="ARBA" id="ARBA00022741"/>
    </source>
</evidence>
<keyword evidence="5" id="KW-0067">ATP-binding</keyword>
<dbReference type="EMBL" id="CP072642">
    <property type="protein sequence ID" value="QUV94916.1"/>
    <property type="molecule type" value="Genomic_DNA"/>
</dbReference>
<keyword evidence="4" id="KW-0547">Nucleotide-binding</keyword>
<organism evidence="9 10">
    <name type="scientific">Chloracidobacterium sp. N</name>
    <dbReference type="NCBI Taxonomy" id="2821540"/>
    <lineage>
        <taxon>Bacteria</taxon>
        <taxon>Pseudomonadati</taxon>
        <taxon>Acidobacteriota</taxon>
        <taxon>Terriglobia</taxon>
        <taxon>Terriglobales</taxon>
        <taxon>Acidobacteriaceae</taxon>
        <taxon>Chloracidobacterium</taxon>
        <taxon>Chloracidobacterium aggregatum</taxon>
    </lineage>
</organism>
<dbReference type="NCBIfam" id="TIGR00125">
    <property type="entry name" value="cyt_tran_rel"/>
    <property type="match status" value="1"/>
</dbReference>
<evidence type="ECO:0000256" key="5">
    <source>
        <dbReference type="ARBA" id="ARBA00022840"/>
    </source>
</evidence>
<evidence type="ECO:0000313" key="9">
    <source>
        <dbReference type="EMBL" id="QUV94916.1"/>
    </source>
</evidence>
<dbReference type="InterPro" id="IPR050385">
    <property type="entry name" value="Archaeal_FAD_synthase"/>
</dbReference>
<evidence type="ECO:0000256" key="2">
    <source>
        <dbReference type="ARBA" id="ARBA00022679"/>
    </source>
</evidence>
<reference evidence="9 10" key="1">
    <citation type="submission" date="2021-03" db="EMBL/GenBank/DDBJ databases">
        <title>Genomic and phenotypic characterization of Chloracidobacterium isolates provides evidence for multiple species.</title>
        <authorList>
            <person name="Saini M.K."/>
            <person name="Costas A.M.G."/>
            <person name="Tank M."/>
            <person name="Bryant D.A."/>
        </authorList>
    </citation>
    <scope>NUCLEOTIDE SEQUENCE [LARGE SCALE GENOMIC DNA]</scope>
    <source>
        <strain evidence="9 10">N</strain>
    </source>
</reference>
<gene>
    <name evidence="9" type="primary">rfaE2</name>
    <name evidence="9" type="ORF">J8C05_02025</name>
</gene>
<dbReference type="EC" id="2.7.7.70" evidence="1"/>
<dbReference type="PANTHER" id="PTHR43793:SF2">
    <property type="entry name" value="BIFUNCTIONAL PROTEIN HLDE"/>
    <property type="match status" value="1"/>
</dbReference>
<dbReference type="SUPFAM" id="SSF52374">
    <property type="entry name" value="Nucleotidylyl transferase"/>
    <property type="match status" value="1"/>
</dbReference>
<keyword evidence="2" id="KW-0808">Transferase</keyword>
<sequence>MVSDGDGGQPFRCLTAAVNSLHHKCYDLSDLVAQRSEWRRRGQRVVFTNGCFDLLHPGHVTYLHQARALGDVLIVALNSDRSIRELKGPGRPILTAAERCQVMAALAAVDAVTVFDAPTPLSIIEALAPDVLVKGGDWPIEQIVGREIVEAHGGAVYSLPFVPGVSTTDLIDRILSRQAALVRPQP</sequence>
<comment type="catalytic activity">
    <reaction evidence="7">
        <text>D-glycero-beta-D-manno-heptose 1-phosphate + ATP + H(+) = ADP-D-glycero-beta-D-manno-heptose + diphosphate</text>
        <dbReference type="Rhea" id="RHEA:27465"/>
        <dbReference type="ChEBI" id="CHEBI:15378"/>
        <dbReference type="ChEBI" id="CHEBI:30616"/>
        <dbReference type="ChEBI" id="CHEBI:33019"/>
        <dbReference type="ChEBI" id="CHEBI:59967"/>
        <dbReference type="ChEBI" id="CHEBI:61593"/>
        <dbReference type="EC" id="2.7.7.70"/>
    </reaction>
</comment>
<protein>
    <recommendedName>
        <fullName evidence="1">D-glycero-beta-D-manno-heptose 1-phosphate adenylyltransferase</fullName>
        <ecNumber evidence="1">2.7.7.70</ecNumber>
    </recommendedName>
</protein>
<dbReference type="Gene3D" id="3.40.50.620">
    <property type="entry name" value="HUPs"/>
    <property type="match status" value="1"/>
</dbReference>
<dbReference type="NCBIfam" id="TIGR02199">
    <property type="entry name" value="rfaE_dom_II"/>
    <property type="match status" value="1"/>
</dbReference>
<evidence type="ECO:0000256" key="3">
    <source>
        <dbReference type="ARBA" id="ARBA00022695"/>
    </source>
</evidence>
<evidence type="ECO:0000313" key="10">
    <source>
        <dbReference type="Proteomes" id="UP000677668"/>
    </source>
</evidence>
<evidence type="ECO:0000256" key="7">
    <source>
        <dbReference type="ARBA" id="ARBA00047428"/>
    </source>
</evidence>
<accession>A0ABX8B5Q0</accession>
<evidence type="ECO:0000256" key="6">
    <source>
        <dbReference type="ARBA" id="ARBA00023277"/>
    </source>
</evidence>
<dbReference type="GO" id="GO:0016779">
    <property type="term" value="F:nucleotidyltransferase activity"/>
    <property type="evidence" value="ECO:0007669"/>
    <property type="project" value="UniProtKB-KW"/>
</dbReference>
<dbReference type="InterPro" id="IPR004821">
    <property type="entry name" value="Cyt_trans-like"/>
</dbReference>
<feature type="domain" description="Cytidyltransferase-like" evidence="8">
    <location>
        <begin position="47"/>
        <end position="140"/>
    </location>
</feature>
<dbReference type="Pfam" id="PF01467">
    <property type="entry name" value="CTP_transf_like"/>
    <property type="match status" value="1"/>
</dbReference>
<keyword evidence="3 9" id="KW-0548">Nucleotidyltransferase</keyword>
<dbReference type="PANTHER" id="PTHR43793">
    <property type="entry name" value="FAD SYNTHASE"/>
    <property type="match status" value="1"/>
</dbReference>
<name>A0ABX8B5Q0_9BACT</name>